<keyword evidence="1" id="KW-0812">Transmembrane</keyword>
<dbReference type="GeneID" id="33043672"/>
<dbReference type="Proteomes" id="UP000002899">
    <property type="component" value="Chromosome III"/>
</dbReference>
<evidence type="ECO:0000256" key="1">
    <source>
        <dbReference type="SAM" id="Phobius"/>
    </source>
</evidence>
<reference evidence="2 3" key="2">
    <citation type="journal article" date="2013" name="PLoS ONE">
        <title>Whole genome mapping and re-organization of the nuclear and mitochondrial genomes of Babesia microti isolates.</title>
        <authorList>
            <person name="Cornillot E."/>
            <person name="Dassouli A."/>
            <person name="Garg A."/>
            <person name="Pachikara N."/>
            <person name="Randazzo S."/>
            <person name="Depoix D."/>
            <person name="Carcy B."/>
            <person name="Delbecq S."/>
            <person name="Frutos R."/>
            <person name="Silva J.C."/>
            <person name="Sutton R."/>
            <person name="Krause P.J."/>
            <person name="Mamoun C.B."/>
        </authorList>
    </citation>
    <scope>NUCLEOTIDE SEQUENCE [LARGE SCALE GENOMIC DNA]</scope>
    <source>
        <strain evidence="2 3">RI</strain>
    </source>
</reference>
<feature type="transmembrane region" description="Helical" evidence="1">
    <location>
        <begin position="5"/>
        <end position="22"/>
    </location>
</feature>
<keyword evidence="1" id="KW-0472">Membrane</keyword>
<keyword evidence="3" id="KW-1185">Reference proteome</keyword>
<dbReference type="RefSeq" id="XP_021338381.1">
    <property type="nucleotide sequence ID" value="XM_021481780.1"/>
</dbReference>
<dbReference type="KEGG" id="bmic:BMR1_03g00036"/>
<feature type="transmembrane region" description="Helical" evidence="1">
    <location>
        <begin position="130"/>
        <end position="148"/>
    </location>
</feature>
<dbReference type="EMBL" id="LN871598">
    <property type="protein sequence ID" value="SJK86192.1"/>
    <property type="molecule type" value="Genomic_DNA"/>
</dbReference>
<name>A0A1R4AB09_BABMR</name>
<proteinExistence type="predicted"/>
<feature type="transmembrane region" description="Helical" evidence="1">
    <location>
        <begin position="88"/>
        <end position="110"/>
    </location>
</feature>
<keyword evidence="1" id="KW-1133">Transmembrane helix</keyword>
<evidence type="ECO:0000313" key="3">
    <source>
        <dbReference type="Proteomes" id="UP000002899"/>
    </source>
</evidence>
<evidence type="ECO:0000313" key="2">
    <source>
        <dbReference type="EMBL" id="SJK86192.1"/>
    </source>
</evidence>
<feature type="transmembrane region" description="Helical" evidence="1">
    <location>
        <begin position="42"/>
        <end position="67"/>
    </location>
</feature>
<accession>A0A1R4AB09</accession>
<protein>
    <submittedName>
        <fullName evidence="2">Uncharacterized protein</fullName>
    </submittedName>
</protein>
<reference evidence="2 3" key="3">
    <citation type="journal article" date="2016" name="Sci. Rep.">
        <title>Genome-wide diversity and gene expression profiling of Babesia microti isolates identify polymorphic genes that mediate host-pathogen interactions.</title>
        <authorList>
            <person name="Silva J.C."/>
            <person name="Cornillot E."/>
            <person name="McCracken C."/>
            <person name="Usmani-Brown S."/>
            <person name="Dwivedi A."/>
            <person name="Ifeonu O.O."/>
            <person name="Crabtree J."/>
            <person name="Gotia H.T."/>
            <person name="Virji A.Z."/>
            <person name="Reynes C."/>
            <person name="Colinge J."/>
            <person name="Kumar V."/>
            <person name="Lawres L."/>
            <person name="Pazzi J.E."/>
            <person name="Pablo J.V."/>
            <person name="Hung C."/>
            <person name="Brancato J."/>
            <person name="Kumari P."/>
            <person name="Orvis J."/>
            <person name="Tretina K."/>
            <person name="Chibucos M."/>
            <person name="Ott S."/>
            <person name="Sadzewicz L."/>
            <person name="Sengamalay N."/>
            <person name="Shetty A.C."/>
            <person name="Su Q."/>
            <person name="Tallon L."/>
            <person name="Fraser C.M."/>
            <person name="Frutos R."/>
            <person name="Molina D.M."/>
            <person name="Krause P.J."/>
            <person name="Ben Mamoun C."/>
        </authorList>
    </citation>
    <scope>NUCLEOTIDE SEQUENCE [LARGE SCALE GENOMIC DNA]</scope>
    <source>
        <strain evidence="2 3">RI</strain>
    </source>
</reference>
<organism evidence="2 3">
    <name type="scientific">Babesia microti (strain RI)</name>
    <dbReference type="NCBI Taxonomy" id="1133968"/>
    <lineage>
        <taxon>Eukaryota</taxon>
        <taxon>Sar</taxon>
        <taxon>Alveolata</taxon>
        <taxon>Apicomplexa</taxon>
        <taxon>Aconoidasida</taxon>
        <taxon>Piroplasmida</taxon>
        <taxon>Babesiidae</taxon>
        <taxon>Babesia</taxon>
    </lineage>
</organism>
<dbReference type="AlphaFoldDB" id="A0A1R4AB09"/>
<reference evidence="2 3" key="1">
    <citation type="journal article" date="2012" name="Nucleic Acids Res.">
        <title>Sequencing of the smallest Apicomplexan genome from the human pathogen Babesia microti.</title>
        <authorList>
            <person name="Cornillot E."/>
            <person name="Hadj-Kaddour K."/>
            <person name="Dassouli A."/>
            <person name="Noel B."/>
            <person name="Ranwez V."/>
            <person name="Vacherie B."/>
            <person name="Augagneur Y."/>
            <person name="Bres V."/>
            <person name="Duclos A."/>
            <person name="Randazzo S."/>
            <person name="Carcy B."/>
            <person name="Debierre-Grockiego F."/>
            <person name="Delbecq S."/>
            <person name="Moubri-Menage K."/>
            <person name="Shams-Eldin H."/>
            <person name="Usmani-Brown S."/>
            <person name="Bringaud F."/>
            <person name="Wincker P."/>
            <person name="Vivares C.P."/>
            <person name="Schwarz R.T."/>
            <person name="Schetters T.P."/>
            <person name="Krause P.J."/>
            <person name="Gorenflot A."/>
            <person name="Berry V."/>
            <person name="Barbe V."/>
            <person name="Ben Mamoun C."/>
        </authorList>
    </citation>
    <scope>NUCLEOTIDE SEQUENCE [LARGE SCALE GENOMIC DNA]</scope>
    <source>
        <strain evidence="2 3">RI</strain>
    </source>
</reference>
<sequence>MLNNVYKASLTIPLSFSVYFYWQSVKFYLSRSERILSAWNFIVGVTLLIITSTYSIICGLGVTLANFCDNIRGKPFNALSQLDPYPVILINVPIATLTLSIWSLYGIYIILGDVNTVNYVLIKSFTINSALTQLLSITNCGIFVYYMARKSVSTSTAQQKTN</sequence>
<gene>
    <name evidence="2" type="ORF">BMR1_03g00036</name>
</gene>
<dbReference type="VEuPathDB" id="PiroplasmaDB:BMR1_03g00036"/>